<dbReference type="PANTHER" id="PTHR43798">
    <property type="entry name" value="MONOACYLGLYCEROL LIPASE"/>
    <property type="match status" value="1"/>
</dbReference>
<dbReference type="InterPro" id="IPR050266">
    <property type="entry name" value="AB_hydrolase_sf"/>
</dbReference>
<keyword evidence="2 6" id="KW-0378">Hydrolase</keyword>
<dbReference type="InterPro" id="IPR029058">
    <property type="entry name" value="AB_hydrolase_fold"/>
</dbReference>
<dbReference type="RefSeq" id="WP_063836337.1">
    <property type="nucleotide sequence ID" value="NZ_BGML01000007.1"/>
</dbReference>
<dbReference type="Pfam" id="PF00561">
    <property type="entry name" value="Abhydrolase_1"/>
    <property type="match status" value="1"/>
</dbReference>
<dbReference type="SUPFAM" id="SSF53474">
    <property type="entry name" value="alpha/beta-Hydrolases"/>
    <property type="match status" value="1"/>
</dbReference>
<dbReference type="Gene3D" id="3.40.50.1820">
    <property type="entry name" value="alpha/beta hydrolase"/>
    <property type="match status" value="1"/>
</dbReference>
<evidence type="ECO:0000313" key="7">
    <source>
        <dbReference type="Proteomes" id="UP000029278"/>
    </source>
</evidence>
<dbReference type="HOGENOM" id="CLU_020336_50_0_9"/>
<accession>A0A090Z911</accession>
<evidence type="ECO:0000259" key="4">
    <source>
        <dbReference type="Pfam" id="PF00561"/>
    </source>
</evidence>
<protein>
    <submittedName>
        <fullName evidence="6">Alpha/beta fold hydrolase</fullName>
    </submittedName>
    <submittedName>
        <fullName evidence="5">Esterase family protein</fullName>
    </submittedName>
</protein>
<dbReference type="PATRIC" id="fig|44252.3.peg.4036"/>
<dbReference type="GO" id="GO:0004177">
    <property type="term" value="F:aminopeptidase activity"/>
    <property type="evidence" value="ECO:0007669"/>
    <property type="project" value="UniProtKB-EC"/>
</dbReference>
<dbReference type="OrthoDB" id="9775557at2"/>
<evidence type="ECO:0000313" key="6">
    <source>
        <dbReference type="EMBL" id="MUG26733.1"/>
    </source>
</evidence>
<feature type="domain" description="AB hydrolase-1" evidence="4">
    <location>
        <begin position="23"/>
        <end position="280"/>
    </location>
</feature>
<comment type="caution">
    <text evidence="5">The sequence shown here is derived from an EMBL/GenBank/DDBJ whole genome shotgun (WGS) entry which is preliminary data.</text>
</comment>
<dbReference type="AlphaFoldDB" id="A0A090Z911"/>
<reference evidence="5 7" key="1">
    <citation type="submission" date="2014-04" db="EMBL/GenBank/DDBJ databases">
        <authorList>
            <person name="Bishop-Lilly K.A."/>
            <person name="Broomall S.M."/>
            <person name="Chain P.S."/>
            <person name="Chertkov O."/>
            <person name="Coyne S.R."/>
            <person name="Daligault H.E."/>
            <person name="Davenport K.W."/>
            <person name="Erkkila T."/>
            <person name="Frey K.G."/>
            <person name="Gibbons H.S."/>
            <person name="Gu W."/>
            <person name="Jaissle J."/>
            <person name="Johnson S.L."/>
            <person name="Koroleva G.I."/>
            <person name="Ladner J.T."/>
            <person name="Lo C.-C."/>
            <person name="Minogue T.D."/>
            <person name="Munk C."/>
            <person name="Palacios G.F."/>
            <person name="Redden C.L."/>
            <person name="Rosenzweig C.N."/>
            <person name="Scholz M.B."/>
            <person name="Teshima H."/>
            <person name="Xu Y."/>
        </authorList>
    </citation>
    <scope>NUCLEOTIDE SEQUENCE [LARGE SCALE GENOMIC DNA]</scope>
    <source>
        <strain evidence="5 7">8244</strain>
    </source>
</reference>
<evidence type="ECO:0000256" key="1">
    <source>
        <dbReference type="ARBA" id="ARBA00010088"/>
    </source>
</evidence>
<keyword evidence="7" id="KW-1185">Reference proteome</keyword>
<dbReference type="Proteomes" id="UP000029278">
    <property type="component" value="Unassembled WGS sequence"/>
</dbReference>
<dbReference type="PRINTS" id="PR00793">
    <property type="entry name" value="PROAMNOPTASE"/>
</dbReference>
<dbReference type="GO" id="GO:0016020">
    <property type="term" value="C:membrane"/>
    <property type="evidence" value="ECO:0007669"/>
    <property type="project" value="TreeGrafter"/>
</dbReference>
<name>A0A090Z911_PAEMA</name>
<sequence>MIQPCVVRGKKLHVEIFGKTGSPAVLFLHGGPGESSYEFVYHQAEKLVAELFVIAIDQRGVCRSDKILEDEPFGLKDLIDDCENLRRQLGIKQWSVIGHSFGGYLALIYAADHPDSVANVIFECPTFDFKWTALSLLTKAASIFKTLGDAERSEQCLRLTASNLSARELFDRYIQFGEELGEKKELIYSPYETLTDDSLYTEEEWDEFGERTDIHLSRLREEGKIFESAVPLLSRLSVPSLLILGEHDPVTCERHIRAYKEAAQGEIIMMKGCGHTPHKEQPALYRDTVSKFILAKSKTDRGKNHGRAPESLRIGKWGGC</sequence>
<dbReference type="InterPro" id="IPR000073">
    <property type="entry name" value="AB_hydrolase_1"/>
</dbReference>
<organism evidence="5 7">
    <name type="scientific">Paenibacillus macerans</name>
    <name type="common">Bacillus macerans</name>
    <dbReference type="NCBI Taxonomy" id="44252"/>
    <lineage>
        <taxon>Bacteria</taxon>
        <taxon>Bacillati</taxon>
        <taxon>Bacillota</taxon>
        <taxon>Bacilli</taxon>
        <taxon>Bacillales</taxon>
        <taxon>Paenibacillaceae</taxon>
        <taxon>Paenibacillus</taxon>
    </lineage>
</organism>
<dbReference type="Proteomes" id="UP000442469">
    <property type="component" value="Unassembled WGS sequence"/>
</dbReference>
<dbReference type="GO" id="GO:0006508">
    <property type="term" value="P:proteolysis"/>
    <property type="evidence" value="ECO:0007669"/>
    <property type="project" value="InterPro"/>
</dbReference>
<dbReference type="InterPro" id="IPR002410">
    <property type="entry name" value="Peptidase_S33"/>
</dbReference>
<comment type="similarity">
    <text evidence="1">Belongs to the peptidase S33 family.</text>
</comment>
<evidence type="ECO:0000313" key="5">
    <source>
        <dbReference type="EMBL" id="KFN07067.1"/>
    </source>
</evidence>
<proteinExistence type="inferred from homology"/>
<feature type="region of interest" description="Disordered" evidence="3">
    <location>
        <begin position="300"/>
        <end position="320"/>
    </location>
</feature>
<reference evidence="6 8" key="2">
    <citation type="submission" date="2019-11" db="EMBL/GenBank/DDBJ databases">
        <title>Draft genome sequences of five Paenibacillus species of dairy origin.</title>
        <authorList>
            <person name="Olajide A.M."/>
            <person name="Chen S."/>
            <person name="Lapointe G."/>
        </authorList>
    </citation>
    <scope>NUCLEOTIDE SEQUENCE [LARGE SCALE GENOMIC DNA]</scope>
    <source>
        <strain evidence="6 8">3CT49</strain>
    </source>
</reference>
<dbReference type="EMBL" id="WNZZ01000055">
    <property type="protein sequence ID" value="MUG26733.1"/>
    <property type="molecule type" value="Genomic_DNA"/>
</dbReference>
<dbReference type="GeneID" id="77009768"/>
<evidence type="ECO:0000256" key="2">
    <source>
        <dbReference type="ARBA" id="ARBA00022801"/>
    </source>
</evidence>
<gene>
    <name evidence="5" type="ORF">DJ90_4649</name>
    <name evidence="6" type="ORF">GNQ08_30955</name>
</gene>
<dbReference type="PANTHER" id="PTHR43798:SF33">
    <property type="entry name" value="HYDROLASE, PUTATIVE (AFU_ORTHOLOGUE AFUA_2G14860)-RELATED"/>
    <property type="match status" value="1"/>
</dbReference>
<evidence type="ECO:0000256" key="3">
    <source>
        <dbReference type="SAM" id="MobiDB-lite"/>
    </source>
</evidence>
<dbReference type="STRING" id="44252.DJ90_4649"/>
<evidence type="ECO:0000313" key="8">
    <source>
        <dbReference type="Proteomes" id="UP000442469"/>
    </source>
</evidence>
<dbReference type="EMBL" id="JMQA01000036">
    <property type="protein sequence ID" value="KFN07067.1"/>
    <property type="molecule type" value="Genomic_DNA"/>
</dbReference>
<feature type="compositionally biased region" description="Basic and acidic residues" evidence="3">
    <location>
        <begin position="300"/>
        <end position="310"/>
    </location>
</feature>